<dbReference type="Proteomes" id="UP001597119">
    <property type="component" value="Unassembled WGS sequence"/>
</dbReference>
<comment type="caution">
    <text evidence="2">The sequence shown here is derived from an EMBL/GenBank/DDBJ whole genome shotgun (WGS) entry which is preliminary data.</text>
</comment>
<protein>
    <submittedName>
        <fullName evidence="2">Uncharacterized protein</fullName>
    </submittedName>
</protein>
<evidence type="ECO:0000313" key="2">
    <source>
        <dbReference type="EMBL" id="MFD1587280.1"/>
    </source>
</evidence>
<name>A0ABD6CAK8_9EURY</name>
<organism evidence="2 3">
    <name type="scientific">Halorientalis brevis</name>
    <dbReference type="NCBI Taxonomy" id="1126241"/>
    <lineage>
        <taxon>Archaea</taxon>
        <taxon>Methanobacteriati</taxon>
        <taxon>Methanobacteriota</taxon>
        <taxon>Stenosarchaea group</taxon>
        <taxon>Halobacteria</taxon>
        <taxon>Halobacteriales</taxon>
        <taxon>Haloarculaceae</taxon>
        <taxon>Halorientalis</taxon>
    </lineage>
</organism>
<dbReference type="RefSeq" id="WP_247374118.1">
    <property type="nucleotide sequence ID" value="NZ_JALLGV010000001.1"/>
</dbReference>
<dbReference type="EMBL" id="JBHUDJ010000003">
    <property type="protein sequence ID" value="MFD1587280.1"/>
    <property type="molecule type" value="Genomic_DNA"/>
</dbReference>
<feature type="compositionally biased region" description="Low complexity" evidence="1">
    <location>
        <begin position="142"/>
        <end position="177"/>
    </location>
</feature>
<dbReference type="AlphaFoldDB" id="A0ABD6CAK8"/>
<gene>
    <name evidence="2" type="ORF">ACFR9U_09810</name>
</gene>
<feature type="compositionally biased region" description="Low complexity" evidence="1">
    <location>
        <begin position="106"/>
        <end position="115"/>
    </location>
</feature>
<feature type="region of interest" description="Disordered" evidence="1">
    <location>
        <begin position="80"/>
        <end position="230"/>
    </location>
</feature>
<proteinExistence type="predicted"/>
<accession>A0ABD6CAK8</accession>
<evidence type="ECO:0000256" key="1">
    <source>
        <dbReference type="SAM" id="MobiDB-lite"/>
    </source>
</evidence>
<sequence length="290" mass="31480">MANRDVDELEAELSKKQRLINAWMAVGPEGKTTDVSDLTDSSRGYASDLRRALEGEDEDEIDIDEIRDAYHPELVEKYRNELGTDAIDGEWEFIDRLRRRPEAEQPSTETPEPTGRTPPQPEPQAPSETQATGGRDPRQPTGAGPEGSPSPPGRAATPPTTQPSQQPYGRPAQQPTPQRGPPQQPGAPTAATGQPTARSGQPPTQQGQPAPGGQPGQPQQPTTQPNVQQLYDRLQEFDNSLTVQQQKAQAEINSVPPQSAAQSIAISKYNLIVEIRQSLQELRNSLTAGP</sequence>
<feature type="compositionally biased region" description="Low complexity" evidence="1">
    <location>
        <begin position="186"/>
        <end position="225"/>
    </location>
</feature>
<evidence type="ECO:0000313" key="3">
    <source>
        <dbReference type="Proteomes" id="UP001597119"/>
    </source>
</evidence>
<reference evidence="2 3" key="1">
    <citation type="journal article" date="2019" name="Int. J. Syst. Evol. Microbiol.">
        <title>The Global Catalogue of Microorganisms (GCM) 10K type strain sequencing project: providing services to taxonomists for standard genome sequencing and annotation.</title>
        <authorList>
            <consortium name="The Broad Institute Genomics Platform"/>
            <consortium name="The Broad Institute Genome Sequencing Center for Infectious Disease"/>
            <person name="Wu L."/>
            <person name="Ma J."/>
        </authorList>
    </citation>
    <scope>NUCLEOTIDE SEQUENCE [LARGE SCALE GENOMIC DNA]</scope>
    <source>
        <strain evidence="2 3">CGMCC 1.12125</strain>
    </source>
</reference>
<keyword evidence="3" id="KW-1185">Reference proteome</keyword>
<feature type="compositionally biased region" description="Basic and acidic residues" evidence="1">
    <location>
        <begin position="93"/>
        <end position="103"/>
    </location>
</feature>